<comment type="caution">
    <text evidence="2">The sequence shown here is derived from an EMBL/GenBank/DDBJ whole genome shotgun (WGS) entry which is preliminary data.</text>
</comment>
<evidence type="ECO:0000256" key="1">
    <source>
        <dbReference type="SAM" id="MobiDB-lite"/>
    </source>
</evidence>
<feature type="region of interest" description="Disordered" evidence="1">
    <location>
        <begin position="1"/>
        <end position="42"/>
    </location>
</feature>
<protein>
    <submittedName>
        <fullName evidence="2">Uncharacterized protein</fullName>
    </submittedName>
</protein>
<dbReference type="EMBL" id="BPLR01011520">
    <property type="protein sequence ID" value="GIY47062.1"/>
    <property type="molecule type" value="Genomic_DNA"/>
</dbReference>
<name>A0AAV4TP31_CAEEX</name>
<accession>A0AAV4TP31</accession>
<proteinExistence type="predicted"/>
<keyword evidence="3" id="KW-1185">Reference proteome</keyword>
<dbReference type="AlphaFoldDB" id="A0AAV4TP31"/>
<sequence length="194" mass="22146">MSFAVVSSDVCSRSSTPRNDHQLVGSSSEPPTSVSSLPHPPATLACRQRHPRPLRHLLAHAVPRFIQERLKFENNLCLHHSTHTVLKFKHHNLSSVKPKREAFECYSNKDPIPTRLKQLAANFGRHKLELRNDEQRFGGKALYLEKKMVNNEQTERMLSMLKMIRWLIFSLPIEIASSQICHVSADSQAKTMGF</sequence>
<feature type="compositionally biased region" description="Low complexity" evidence="1">
    <location>
        <begin position="26"/>
        <end position="37"/>
    </location>
</feature>
<evidence type="ECO:0000313" key="3">
    <source>
        <dbReference type="Proteomes" id="UP001054945"/>
    </source>
</evidence>
<dbReference type="Proteomes" id="UP001054945">
    <property type="component" value="Unassembled WGS sequence"/>
</dbReference>
<evidence type="ECO:0000313" key="2">
    <source>
        <dbReference type="EMBL" id="GIY47062.1"/>
    </source>
</evidence>
<gene>
    <name evidence="2" type="ORF">CEXT_750451</name>
</gene>
<reference evidence="2 3" key="1">
    <citation type="submission" date="2021-06" db="EMBL/GenBank/DDBJ databases">
        <title>Caerostris extrusa draft genome.</title>
        <authorList>
            <person name="Kono N."/>
            <person name="Arakawa K."/>
        </authorList>
    </citation>
    <scope>NUCLEOTIDE SEQUENCE [LARGE SCALE GENOMIC DNA]</scope>
</reference>
<organism evidence="2 3">
    <name type="scientific">Caerostris extrusa</name>
    <name type="common">Bark spider</name>
    <name type="synonym">Caerostris bankana</name>
    <dbReference type="NCBI Taxonomy" id="172846"/>
    <lineage>
        <taxon>Eukaryota</taxon>
        <taxon>Metazoa</taxon>
        <taxon>Ecdysozoa</taxon>
        <taxon>Arthropoda</taxon>
        <taxon>Chelicerata</taxon>
        <taxon>Arachnida</taxon>
        <taxon>Araneae</taxon>
        <taxon>Araneomorphae</taxon>
        <taxon>Entelegynae</taxon>
        <taxon>Araneoidea</taxon>
        <taxon>Araneidae</taxon>
        <taxon>Caerostris</taxon>
    </lineage>
</organism>